<gene>
    <name evidence="1" type="ORF">ARALYDRAFT_673736</name>
</gene>
<protein>
    <submittedName>
        <fullName evidence="1">Predicted protein</fullName>
    </submittedName>
</protein>
<proteinExistence type="predicted"/>
<dbReference type="HOGENOM" id="CLU_2852699_0_0_1"/>
<organism evidence="2">
    <name type="scientific">Arabidopsis lyrata subsp. lyrata</name>
    <name type="common">Lyre-leaved rock-cress</name>
    <dbReference type="NCBI Taxonomy" id="81972"/>
    <lineage>
        <taxon>Eukaryota</taxon>
        <taxon>Viridiplantae</taxon>
        <taxon>Streptophyta</taxon>
        <taxon>Embryophyta</taxon>
        <taxon>Tracheophyta</taxon>
        <taxon>Spermatophyta</taxon>
        <taxon>Magnoliopsida</taxon>
        <taxon>eudicotyledons</taxon>
        <taxon>Gunneridae</taxon>
        <taxon>Pentapetalae</taxon>
        <taxon>rosids</taxon>
        <taxon>malvids</taxon>
        <taxon>Brassicales</taxon>
        <taxon>Brassicaceae</taxon>
        <taxon>Camelineae</taxon>
        <taxon>Arabidopsis</taxon>
    </lineage>
</organism>
<reference evidence="2" key="1">
    <citation type="journal article" date="2011" name="Nat. Genet.">
        <title>The Arabidopsis lyrata genome sequence and the basis of rapid genome size change.</title>
        <authorList>
            <person name="Hu T.T."/>
            <person name="Pattyn P."/>
            <person name="Bakker E.G."/>
            <person name="Cao J."/>
            <person name="Cheng J.-F."/>
            <person name="Clark R.M."/>
            <person name="Fahlgren N."/>
            <person name="Fawcett J.A."/>
            <person name="Grimwood J."/>
            <person name="Gundlach H."/>
            <person name="Haberer G."/>
            <person name="Hollister J.D."/>
            <person name="Ossowski S."/>
            <person name="Ottilar R.P."/>
            <person name="Salamov A.A."/>
            <person name="Schneeberger K."/>
            <person name="Spannagl M."/>
            <person name="Wang X."/>
            <person name="Yang L."/>
            <person name="Nasrallah M.E."/>
            <person name="Bergelson J."/>
            <person name="Carrington J.C."/>
            <person name="Gaut B.S."/>
            <person name="Schmutz J."/>
            <person name="Mayer K.F.X."/>
            <person name="Van de Peer Y."/>
            <person name="Grigoriev I.V."/>
            <person name="Nordborg M."/>
            <person name="Weigel D."/>
            <person name="Guo Y.-L."/>
        </authorList>
    </citation>
    <scope>NUCLEOTIDE SEQUENCE [LARGE SCALE GENOMIC DNA]</scope>
    <source>
        <strain evidence="2">cv. MN47</strain>
    </source>
</reference>
<dbReference type="Proteomes" id="UP000008694">
    <property type="component" value="Unassembled WGS sequence"/>
</dbReference>
<name>D7L842_ARALL</name>
<dbReference type="STRING" id="81972.D7L842"/>
<accession>D7L842</accession>
<dbReference type="AlphaFoldDB" id="D7L842"/>
<evidence type="ECO:0000313" key="2">
    <source>
        <dbReference type="Proteomes" id="UP000008694"/>
    </source>
</evidence>
<dbReference type="eggNOG" id="KOG3933">
    <property type="taxonomic scope" value="Eukaryota"/>
</dbReference>
<dbReference type="Gramene" id="Al_scaffold_0003_2933">
    <property type="protein sequence ID" value="Al_scaffold_0003_2933"/>
    <property type="gene ID" value="Al_scaffold_0003_2933"/>
</dbReference>
<evidence type="ECO:0000313" key="1">
    <source>
        <dbReference type="EMBL" id="EFH62027.1"/>
    </source>
</evidence>
<sequence>MGIKWKLRGKYTIRGKTSERFEHREENRKDWLTTLYGLIEEAGKANKIPEDMRSDGILVVFPSHR</sequence>
<keyword evidence="2" id="KW-1185">Reference proteome</keyword>
<dbReference type="EMBL" id="GL348715">
    <property type="protein sequence ID" value="EFH62027.1"/>
    <property type="molecule type" value="Genomic_DNA"/>
</dbReference>